<dbReference type="SUPFAM" id="SSF52047">
    <property type="entry name" value="RNI-like"/>
    <property type="match status" value="1"/>
</dbReference>
<gene>
    <name evidence="3" type="ORF">EJB05_26895</name>
</gene>
<dbReference type="Pfam" id="PF23622">
    <property type="entry name" value="LRR_At1g61320_AtMIF1"/>
    <property type="match status" value="1"/>
</dbReference>
<feature type="domain" description="F-box" evidence="1">
    <location>
        <begin position="17"/>
        <end position="54"/>
    </location>
</feature>
<feature type="non-terminal residue" evidence="3">
    <location>
        <position position="1"/>
    </location>
</feature>
<reference evidence="3 4" key="1">
    <citation type="journal article" date="2019" name="Sci. Rep.">
        <title>A high-quality genome of Eragrostis curvula grass provides insights into Poaceae evolution and supports new strategies to enhance forage quality.</title>
        <authorList>
            <person name="Carballo J."/>
            <person name="Santos B.A.C.M."/>
            <person name="Zappacosta D."/>
            <person name="Garbus I."/>
            <person name="Selva J.P."/>
            <person name="Gallo C.A."/>
            <person name="Diaz A."/>
            <person name="Albertini E."/>
            <person name="Caccamo M."/>
            <person name="Echenique V."/>
        </authorList>
    </citation>
    <scope>NUCLEOTIDE SEQUENCE [LARGE SCALE GENOMIC DNA]</scope>
    <source>
        <strain evidence="4">cv. Victoria</strain>
        <tissue evidence="3">Leaf</tissue>
    </source>
</reference>
<evidence type="ECO:0000313" key="3">
    <source>
        <dbReference type="EMBL" id="TVU24456.1"/>
    </source>
</evidence>
<dbReference type="InterPro" id="IPR036047">
    <property type="entry name" value="F-box-like_dom_sf"/>
</dbReference>
<keyword evidence="4" id="KW-1185">Reference proteome</keyword>
<dbReference type="PANTHER" id="PTHR34223:SF65">
    <property type="entry name" value="OS04G0440300 PROTEIN"/>
    <property type="match status" value="1"/>
</dbReference>
<dbReference type="InterPro" id="IPR032675">
    <property type="entry name" value="LRR_dom_sf"/>
</dbReference>
<dbReference type="PANTHER" id="PTHR34223">
    <property type="entry name" value="OS11G0201299 PROTEIN"/>
    <property type="match status" value="1"/>
</dbReference>
<dbReference type="SUPFAM" id="SSF81383">
    <property type="entry name" value="F-box domain"/>
    <property type="match status" value="1"/>
</dbReference>
<dbReference type="AlphaFoldDB" id="A0A5J9ULM6"/>
<sequence length="394" mass="44977">MALQAAPKRVAGEPDWLSALPDCLLHTIMSFMKARQVVQMCVLSTRWKHLWLSAPCLDVDLDEFKTVEQGYDSDDEDDIYDVDDKNWQVFEDFIFNLMLRRNIALLDSFRLCVSGRAPDNGNKNAGAWVRRAIKYCASYPGIQREGLSSNSWRLKRLHLFYVFLDSVFAEHVSSACHSLEDLELKYCPCEFPAITSHSLKNLSLVIDGGSNRCLLVITAPAVAYLCMQTYRFDAGIATNEMPSLDKALISLPGYRVFKVLCGVSNMTRLELSYFEKMVLSEEYPAFKEFSNLRNLLLDNCDLGDDLQTLALFLENSPRLEKLTLRYCEFSNDSKKKKGTPKPKKRSSCLDVQCVNLKLTEIIYEEDDDVRQLVEFLLPISGKLQKNHLKLTKVD</sequence>
<proteinExistence type="predicted"/>
<dbReference type="InterPro" id="IPR053781">
    <property type="entry name" value="F-box_AtFBL13-like"/>
</dbReference>
<dbReference type="CDD" id="cd22160">
    <property type="entry name" value="F-box_AtFBL13-like"/>
    <property type="match status" value="1"/>
</dbReference>
<protein>
    <submittedName>
        <fullName evidence="3">Uncharacterized protein</fullName>
    </submittedName>
</protein>
<accession>A0A5J9ULM6</accession>
<dbReference type="Gene3D" id="3.80.10.10">
    <property type="entry name" value="Ribonuclease Inhibitor"/>
    <property type="match status" value="1"/>
</dbReference>
<dbReference type="Proteomes" id="UP000324897">
    <property type="component" value="Chromosome 2"/>
</dbReference>
<dbReference type="Gramene" id="TVU24456">
    <property type="protein sequence ID" value="TVU24456"/>
    <property type="gene ID" value="EJB05_26895"/>
</dbReference>
<dbReference type="Pfam" id="PF00646">
    <property type="entry name" value="F-box"/>
    <property type="match status" value="1"/>
</dbReference>
<comment type="caution">
    <text evidence="3">The sequence shown here is derived from an EMBL/GenBank/DDBJ whole genome shotgun (WGS) entry which is preliminary data.</text>
</comment>
<evidence type="ECO:0000259" key="2">
    <source>
        <dbReference type="Pfam" id="PF23622"/>
    </source>
</evidence>
<feature type="domain" description="At1g61320/AtMIF1 LRR" evidence="2">
    <location>
        <begin position="151"/>
        <end position="361"/>
    </location>
</feature>
<organism evidence="3 4">
    <name type="scientific">Eragrostis curvula</name>
    <name type="common">weeping love grass</name>
    <dbReference type="NCBI Taxonomy" id="38414"/>
    <lineage>
        <taxon>Eukaryota</taxon>
        <taxon>Viridiplantae</taxon>
        <taxon>Streptophyta</taxon>
        <taxon>Embryophyta</taxon>
        <taxon>Tracheophyta</taxon>
        <taxon>Spermatophyta</taxon>
        <taxon>Magnoliopsida</taxon>
        <taxon>Liliopsida</taxon>
        <taxon>Poales</taxon>
        <taxon>Poaceae</taxon>
        <taxon>PACMAD clade</taxon>
        <taxon>Chloridoideae</taxon>
        <taxon>Eragrostideae</taxon>
        <taxon>Eragrostidinae</taxon>
        <taxon>Eragrostis</taxon>
    </lineage>
</organism>
<evidence type="ECO:0000313" key="4">
    <source>
        <dbReference type="Proteomes" id="UP000324897"/>
    </source>
</evidence>
<name>A0A5J9ULM6_9POAL</name>
<dbReference type="InterPro" id="IPR053197">
    <property type="entry name" value="F-box_SCFL_complex_component"/>
</dbReference>
<dbReference type="Gene3D" id="1.20.1280.50">
    <property type="match status" value="1"/>
</dbReference>
<dbReference type="InterPro" id="IPR001810">
    <property type="entry name" value="F-box_dom"/>
</dbReference>
<dbReference type="EMBL" id="RWGY01000013">
    <property type="protein sequence ID" value="TVU24456.1"/>
    <property type="molecule type" value="Genomic_DNA"/>
</dbReference>
<dbReference type="OrthoDB" id="586540at2759"/>
<dbReference type="InterPro" id="IPR055357">
    <property type="entry name" value="LRR_At1g61320_AtMIF1"/>
</dbReference>
<evidence type="ECO:0000259" key="1">
    <source>
        <dbReference type="Pfam" id="PF00646"/>
    </source>
</evidence>